<dbReference type="SUPFAM" id="SSF50729">
    <property type="entry name" value="PH domain-like"/>
    <property type="match status" value="1"/>
</dbReference>
<organism evidence="5 6">
    <name type="scientific">Schistosoma japonicum</name>
    <name type="common">Blood fluke</name>
    <dbReference type="NCBI Taxonomy" id="6182"/>
    <lineage>
        <taxon>Eukaryota</taxon>
        <taxon>Metazoa</taxon>
        <taxon>Spiralia</taxon>
        <taxon>Lophotrochozoa</taxon>
        <taxon>Platyhelminthes</taxon>
        <taxon>Trematoda</taxon>
        <taxon>Digenea</taxon>
        <taxon>Strigeidida</taxon>
        <taxon>Schistosomatoidea</taxon>
        <taxon>Schistosomatidae</taxon>
        <taxon>Schistosoma</taxon>
    </lineage>
</organism>
<dbReference type="Pfam" id="PF00784">
    <property type="entry name" value="MyTH4"/>
    <property type="match status" value="1"/>
</dbReference>
<proteinExistence type="predicted"/>
<evidence type="ECO:0000313" key="5">
    <source>
        <dbReference type="EMBL" id="TNN16252.1"/>
    </source>
</evidence>
<evidence type="ECO:0000313" key="6">
    <source>
        <dbReference type="Proteomes" id="UP000311919"/>
    </source>
</evidence>
<feature type="domain" description="MyTH4" evidence="4">
    <location>
        <begin position="436"/>
        <end position="529"/>
    </location>
</feature>
<gene>
    <name evidence="5" type="ORF">EWB00_000595</name>
</gene>
<feature type="compositionally biased region" description="Polar residues" evidence="3">
    <location>
        <begin position="1000"/>
        <end position="1028"/>
    </location>
</feature>
<dbReference type="Gene3D" id="1.25.40.530">
    <property type="entry name" value="MyTH4 domain"/>
    <property type="match status" value="1"/>
</dbReference>
<dbReference type="Proteomes" id="UP000311919">
    <property type="component" value="Unassembled WGS sequence"/>
</dbReference>
<keyword evidence="1" id="KW-0677">Repeat</keyword>
<comment type="caution">
    <text evidence="5">The sequence shown here is derived from an EMBL/GenBank/DDBJ whole genome shotgun (WGS) entry which is preliminary data.</text>
</comment>
<dbReference type="GO" id="GO:0005856">
    <property type="term" value="C:cytoskeleton"/>
    <property type="evidence" value="ECO:0007669"/>
    <property type="project" value="InterPro"/>
</dbReference>
<evidence type="ECO:0000256" key="2">
    <source>
        <dbReference type="SAM" id="Coils"/>
    </source>
</evidence>
<accession>A0A4Z2DIH7</accession>
<dbReference type="InterPro" id="IPR038185">
    <property type="entry name" value="MyTH4_dom_sf"/>
</dbReference>
<evidence type="ECO:0000256" key="1">
    <source>
        <dbReference type="ARBA" id="ARBA00022737"/>
    </source>
</evidence>
<dbReference type="InterPro" id="IPR000857">
    <property type="entry name" value="MyTH4_dom"/>
</dbReference>
<feature type="non-terminal residue" evidence="5">
    <location>
        <position position="1"/>
    </location>
</feature>
<feature type="coiled-coil region" evidence="2">
    <location>
        <begin position="888"/>
        <end position="922"/>
    </location>
</feature>
<reference evidence="5 6" key="1">
    <citation type="submission" date="2019-03" db="EMBL/GenBank/DDBJ databases">
        <title>An improved genome assembly of the fluke Schistosoma japonicum.</title>
        <authorList>
            <person name="Hu W."/>
            <person name="Luo F."/>
            <person name="Yin M."/>
            <person name="Mo X."/>
            <person name="Sun C."/>
            <person name="Wu Q."/>
            <person name="Zhu B."/>
            <person name="Xiang M."/>
            <person name="Wang J."/>
            <person name="Wang Y."/>
            <person name="Zhang T."/>
            <person name="Xu B."/>
            <person name="Zheng H."/>
            <person name="Feng Z."/>
        </authorList>
    </citation>
    <scope>NUCLEOTIDE SEQUENCE [LARGE SCALE GENOMIC DNA]</scope>
    <source>
        <strain evidence="5">HuSjv2</strain>
        <tissue evidence="5">Worms</tissue>
    </source>
</reference>
<dbReference type="PANTHER" id="PTHR22903:SF8">
    <property type="entry name" value="MAX-1A"/>
    <property type="match status" value="1"/>
</dbReference>
<evidence type="ECO:0000259" key="4">
    <source>
        <dbReference type="Pfam" id="PF00784"/>
    </source>
</evidence>
<dbReference type="OrthoDB" id="6285196at2759"/>
<dbReference type="EMBL" id="SKCS01000122">
    <property type="protein sequence ID" value="TNN16252.1"/>
    <property type="molecule type" value="Genomic_DNA"/>
</dbReference>
<protein>
    <recommendedName>
        <fullName evidence="4">MyTH4 domain-containing protein</fullName>
    </recommendedName>
</protein>
<dbReference type="Gene3D" id="2.30.29.30">
    <property type="entry name" value="Pleckstrin-homology domain (PH domain)/Phosphotyrosine-binding domain (PTB)"/>
    <property type="match status" value="1"/>
</dbReference>
<feature type="region of interest" description="Disordered" evidence="3">
    <location>
        <begin position="992"/>
        <end position="1028"/>
    </location>
</feature>
<sequence length="1325" mass="154361">ILYTDIHYIRRPTYMSTSINQLGCKHLSKNNNSFIISSSSSIITSTSTMLHNNKHNIGIRPNVSAPVTRKFVYNENLPKYRVEKYFELVLHNKKVYRLRGITSEETTKWINLIKNMLRINEAEQILNKYKSQIIKEGWLKRIKKGQITWLWCRLAGFYLIYSLNPQSTIPIGCKNLRNTYIHLIGNHASSLERGITKQQNRSYQQVMNTVEECEQWRDCLLRASLYSSSKLINSMNIQKSTLSLSLSSSSSPICTSLSSFKLFQIIQKIWRQLVNPSHYNNLYHSTILIKEPISKILLNNEQIQLSLRLFNHLLFLCYPQLNCTHKLTLQSINITLNNLMLTSKWLIIKYLIVKQIIEFCYNNPMLKDELYLQLIKQIIFSDQLNIDFNIQIGKQYKESLNEVNAQLTTSFLNKLIIPIININQRQRIDNWWPAIAIWECLCICLTYMLPSEPIIECLQYVFMLYMNSIRLTSIESNEIITNDKIKLDSIQMKRKFYTEISSYATFCYDTLKRIKLYGGREQTPSILEIFTISIRNPHTHVYPFSLPIYLPFGSNYEIVNFHGNSTIYDLQLQMIEKLNLNNITYQNVTLFAIYLCLGETINQSKHIYLNPQWKILHQLHSNILTNFYQIPIMYGIDFIDLIVYLCYADYYDYSKLFNYHYEQQITFHDIIKDYLPNQWLNDMYIINSQTFSHIKLLILDRWTKLSEYATKDHLKKCNYGDERDFATYFACLNYLKHLKCLFPYRFNCSAYIARVHNLSLINENQLIWIIPQDEKINILTGGLFELSSNFELLKTINITELKQISCIKSILFKNIISYGGQQNGIFFLVTIDKANNKNIINDNHLKRNLLADPATSESLDHNLHYNNQLIGLTSCSSDRSIGKKKNLNSAIVAHLHQLELRNQKLEKEKVSLEHQLAHILKRLTVDQNKVCNNKQRSDVNQSEQLFTTGKKNNDQNDGKSLITSAPIAYYDVDDAIDRKSLLESNGAISLGEYSNDKNKFNNQMSNSTIRGSNLSEISNPDTHDSNTSQLQNQKLMNSLNKEGPPKVHISRKYLYEPKEYLQFSDTSSSINQIEKNDDISLKNISYTTNNESFTFNDNQLIKYQLILKFLLKFIKSIEVFTCISGYSYLLQNITLDTTDLIPILIQSNKILSIDYDQSSETNSENSLHQLIHFNQLLINSYKINDLSIKSINQLKNLSNELYNIETITLNETCTLHHMNSIETMNNVLNVNVTNNNNNKLLLLLHNENYSGVLLKLNNHLKIWHHYWCILTLKVILYTDIHNIRRPTYMSTSINQLGCKHLSKNNNSFIISSSSSIITSYINNVA</sequence>
<name>A0A4Z2DIH7_SCHJA</name>
<keyword evidence="6" id="KW-1185">Reference proteome</keyword>
<dbReference type="InterPro" id="IPR011993">
    <property type="entry name" value="PH-like_dom_sf"/>
</dbReference>
<keyword evidence="2" id="KW-0175">Coiled coil</keyword>
<evidence type="ECO:0000256" key="3">
    <source>
        <dbReference type="SAM" id="MobiDB-lite"/>
    </source>
</evidence>
<dbReference type="PANTHER" id="PTHR22903">
    <property type="entry name" value="PLEKHH PROTEIN"/>
    <property type="match status" value="1"/>
</dbReference>